<reference evidence="4" key="2">
    <citation type="submission" date="2025-08" db="UniProtKB">
        <authorList>
            <consortium name="Ensembl"/>
        </authorList>
    </citation>
    <scope>IDENTIFICATION</scope>
</reference>
<dbReference type="SMART" id="SM01166">
    <property type="entry name" value="DUF1899"/>
    <property type="match status" value="1"/>
</dbReference>
<dbReference type="Proteomes" id="UP000694387">
    <property type="component" value="Chromosome 26"/>
</dbReference>
<dbReference type="AlphaFoldDB" id="A0A9L0KGM8"/>
<dbReference type="GO" id="GO:0051015">
    <property type="term" value="F:actin filament binding"/>
    <property type="evidence" value="ECO:0007669"/>
    <property type="project" value="TreeGrafter"/>
</dbReference>
<dbReference type="Ensembl" id="ENSEAST00005038682.1">
    <property type="protein sequence ID" value="ENSEASP00005060620.1"/>
    <property type="gene ID" value="ENSEASG00005031823.1"/>
</dbReference>
<feature type="domain" description="DUF1899" evidence="3">
    <location>
        <begin position="1"/>
        <end position="64"/>
    </location>
</feature>
<keyword evidence="5" id="KW-1185">Reference proteome</keyword>
<name>A0A9L0KGM8_EQUAS</name>
<dbReference type="Pfam" id="PF08953">
    <property type="entry name" value="DUF1899"/>
    <property type="match status" value="1"/>
</dbReference>
<evidence type="ECO:0000256" key="1">
    <source>
        <dbReference type="ARBA" id="ARBA00022574"/>
    </source>
</evidence>
<sequence>MAQQSKFQHGFGQAVIKDLCYDDIHISLVTWKCSFSSVNASFDAIIVEYRRGDALLVLLLHEVSN</sequence>
<dbReference type="PANTHER" id="PTHR10856:SF10">
    <property type="entry name" value="CORONIN-1C"/>
    <property type="match status" value="1"/>
</dbReference>
<dbReference type="InterPro" id="IPR015943">
    <property type="entry name" value="WD40/YVTN_repeat-like_dom_sf"/>
</dbReference>
<dbReference type="GO" id="GO:0007015">
    <property type="term" value="P:actin filament organization"/>
    <property type="evidence" value="ECO:0007669"/>
    <property type="project" value="TreeGrafter"/>
</dbReference>
<dbReference type="InterPro" id="IPR015505">
    <property type="entry name" value="Coronin"/>
</dbReference>
<evidence type="ECO:0000313" key="5">
    <source>
        <dbReference type="Proteomes" id="UP000694387"/>
    </source>
</evidence>
<evidence type="ECO:0000259" key="3">
    <source>
        <dbReference type="SMART" id="SM01166"/>
    </source>
</evidence>
<reference evidence="4 5" key="1">
    <citation type="journal article" date="2020" name="Nat. Commun.">
        <title>Donkey genomes provide new insights into domestication and selection for coat color.</title>
        <authorList>
            <person name="Wang"/>
            <person name="C."/>
            <person name="Li"/>
            <person name="H."/>
            <person name="Guo"/>
            <person name="Y."/>
            <person name="Huang"/>
            <person name="J."/>
            <person name="Sun"/>
            <person name="Y."/>
            <person name="Min"/>
            <person name="J."/>
            <person name="Wang"/>
            <person name="J."/>
            <person name="Fang"/>
            <person name="X."/>
            <person name="Zhao"/>
            <person name="Z."/>
            <person name="Wang"/>
            <person name="S."/>
            <person name="Zhang"/>
            <person name="Y."/>
            <person name="Liu"/>
            <person name="Q."/>
            <person name="Jiang"/>
            <person name="Q."/>
            <person name="Wang"/>
            <person name="X."/>
            <person name="Guo"/>
            <person name="Y."/>
            <person name="Yang"/>
            <person name="C."/>
            <person name="Wang"/>
            <person name="Y."/>
            <person name="Tian"/>
            <person name="F."/>
            <person name="Zhuang"/>
            <person name="G."/>
            <person name="Fan"/>
            <person name="Y."/>
            <person name="Gao"/>
            <person name="Q."/>
            <person name="Li"/>
            <person name="Y."/>
            <person name="Ju"/>
            <person name="Z."/>
            <person name="Li"/>
            <person name="J."/>
            <person name="Li"/>
            <person name="R."/>
            <person name="Hou"/>
            <person name="M."/>
            <person name="Yang"/>
            <person name="G."/>
            <person name="Liu"/>
            <person name="G."/>
            <person name="Liu"/>
            <person name="W."/>
            <person name="Guo"/>
            <person name="J."/>
            <person name="Pan"/>
            <person name="S."/>
            <person name="Fan"/>
            <person name="G."/>
            <person name="Zhang"/>
            <person name="W."/>
            <person name="Zhang"/>
            <person name="R."/>
            <person name="Yu"/>
            <person name="J."/>
            <person name="Zhang"/>
            <person name="X."/>
            <person name="Yin"/>
            <person name="Q."/>
            <person name="Ji"/>
            <person name="C."/>
            <person name="Jin"/>
            <person name="Y."/>
            <person name="Yue"/>
            <person name="G."/>
            <person name="Liu"/>
            <person name="M."/>
            <person name="Xu"/>
            <person name="J."/>
            <person name="Liu"/>
            <person name="S."/>
            <person name="Jordana"/>
            <person name="J."/>
            <person name="Noce"/>
            <person name="A."/>
            <person name="Amills"/>
            <person name="M."/>
            <person name="Wu"/>
            <person name="D.D."/>
            <person name="Li"/>
            <person name="S."/>
            <person name="Zhou"/>
            <person name="X. and Zhong"/>
            <person name="J."/>
        </authorList>
    </citation>
    <scope>NUCLEOTIDE SEQUENCE [LARGE SCALE GENOMIC DNA]</scope>
</reference>
<evidence type="ECO:0000256" key="2">
    <source>
        <dbReference type="ARBA" id="ARBA00022737"/>
    </source>
</evidence>
<keyword evidence="2" id="KW-0677">Repeat</keyword>
<organism evidence="4 5">
    <name type="scientific">Equus asinus</name>
    <name type="common">Donkey</name>
    <name type="synonym">Equus africanus asinus</name>
    <dbReference type="NCBI Taxonomy" id="9793"/>
    <lineage>
        <taxon>Eukaryota</taxon>
        <taxon>Metazoa</taxon>
        <taxon>Chordata</taxon>
        <taxon>Craniata</taxon>
        <taxon>Vertebrata</taxon>
        <taxon>Euteleostomi</taxon>
        <taxon>Mammalia</taxon>
        <taxon>Eutheria</taxon>
        <taxon>Laurasiatheria</taxon>
        <taxon>Perissodactyla</taxon>
        <taxon>Equidae</taxon>
        <taxon>Equus</taxon>
    </lineage>
</organism>
<dbReference type="PANTHER" id="PTHR10856">
    <property type="entry name" value="CORONIN"/>
    <property type="match status" value="1"/>
</dbReference>
<dbReference type="GO" id="GO:0001755">
    <property type="term" value="P:neural crest cell migration"/>
    <property type="evidence" value="ECO:0007669"/>
    <property type="project" value="TreeGrafter"/>
</dbReference>
<proteinExistence type="predicted"/>
<evidence type="ECO:0000313" key="4">
    <source>
        <dbReference type="Ensembl" id="ENSEASP00005060620.1"/>
    </source>
</evidence>
<dbReference type="Gene3D" id="2.130.10.10">
    <property type="entry name" value="YVTN repeat-like/Quinoprotein amine dehydrogenase"/>
    <property type="match status" value="1"/>
</dbReference>
<protein>
    <recommendedName>
        <fullName evidence="3">DUF1899 domain-containing protein</fullName>
    </recommendedName>
</protein>
<reference evidence="4" key="3">
    <citation type="submission" date="2025-09" db="UniProtKB">
        <authorList>
            <consortium name="Ensembl"/>
        </authorList>
    </citation>
    <scope>IDENTIFICATION</scope>
</reference>
<accession>A0A9L0KGM8</accession>
<dbReference type="InterPro" id="IPR015048">
    <property type="entry name" value="DUF1899"/>
</dbReference>
<keyword evidence="1" id="KW-0853">WD repeat</keyword>